<organism evidence="3">
    <name type="scientific">marine sediment metagenome</name>
    <dbReference type="NCBI Taxonomy" id="412755"/>
    <lineage>
        <taxon>unclassified sequences</taxon>
        <taxon>metagenomes</taxon>
        <taxon>ecological metagenomes</taxon>
    </lineage>
</organism>
<dbReference type="GO" id="GO:0016763">
    <property type="term" value="F:pentosyltransferase activity"/>
    <property type="evidence" value="ECO:0007669"/>
    <property type="project" value="InterPro"/>
</dbReference>
<reference evidence="3" key="1">
    <citation type="journal article" date="2014" name="Front. Microbiol.">
        <title>High frequency of phylogenetically diverse reductive dehalogenase-homologous genes in deep subseafloor sedimentary metagenomes.</title>
        <authorList>
            <person name="Kawai M."/>
            <person name="Futagami T."/>
            <person name="Toyoda A."/>
            <person name="Takaki Y."/>
            <person name="Nishi S."/>
            <person name="Hori S."/>
            <person name="Arai W."/>
            <person name="Tsubouchi T."/>
            <person name="Morono Y."/>
            <person name="Uchiyama I."/>
            <person name="Ito T."/>
            <person name="Fujiyama A."/>
            <person name="Inagaki F."/>
            <person name="Takami H."/>
        </authorList>
    </citation>
    <scope>NUCLEOTIDE SEQUENCE</scope>
    <source>
        <strain evidence="3">Expedition CK06-06</strain>
    </source>
</reference>
<feature type="domain" description="Pyrimidine nucleoside phosphorylase C-terminal" evidence="2">
    <location>
        <begin position="46"/>
        <end position="113"/>
    </location>
</feature>
<dbReference type="GO" id="GO:0004645">
    <property type="term" value="F:1,4-alpha-oligoglucan phosphorylase activity"/>
    <property type="evidence" value="ECO:0007669"/>
    <property type="project" value="InterPro"/>
</dbReference>
<evidence type="ECO:0000259" key="2">
    <source>
        <dbReference type="SMART" id="SM00941"/>
    </source>
</evidence>
<evidence type="ECO:0000256" key="1">
    <source>
        <dbReference type="ARBA" id="ARBA00022679"/>
    </source>
</evidence>
<dbReference type="PANTHER" id="PTHR10515">
    <property type="entry name" value="THYMIDINE PHOSPHORYLASE"/>
    <property type="match status" value="1"/>
</dbReference>
<proteinExistence type="predicted"/>
<sequence length="118" mass="12877">LQLAEEILHSGKAWQKFQAICQAQGGLFEPPVAAYRHTITASQTGTVSQIDNRRLATIAKLAGAPRSKAAGMELHVNIDSRVETDQPLFTIHSEAPGELEYAVAAIRSEHDVMQVEQD</sequence>
<dbReference type="InterPro" id="IPR013102">
    <property type="entry name" value="PYNP_C"/>
</dbReference>
<protein>
    <recommendedName>
        <fullName evidence="2">Pyrimidine nucleoside phosphorylase C-terminal domain-containing protein</fullName>
    </recommendedName>
</protein>
<keyword evidence="1" id="KW-0808">Transferase</keyword>
<dbReference type="Pfam" id="PF07831">
    <property type="entry name" value="PYNP_C"/>
    <property type="match status" value="1"/>
</dbReference>
<gene>
    <name evidence="3" type="ORF">S01H1_63127</name>
</gene>
<dbReference type="PANTHER" id="PTHR10515:SF0">
    <property type="entry name" value="THYMIDINE PHOSPHORYLASE"/>
    <property type="match status" value="1"/>
</dbReference>
<dbReference type="GO" id="GO:0005829">
    <property type="term" value="C:cytosol"/>
    <property type="evidence" value="ECO:0007669"/>
    <property type="project" value="TreeGrafter"/>
</dbReference>
<dbReference type="AlphaFoldDB" id="X0Y837"/>
<feature type="non-terminal residue" evidence="3">
    <location>
        <position position="1"/>
    </location>
</feature>
<dbReference type="EMBL" id="BARS01041514">
    <property type="protein sequence ID" value="GAG33056.1"/>
    <property type="molecule type" value="Genomic_DNA"/>
</dbReference>
<evidence type="ECO:0000313" key="3">
    <source>
        <dbReference type="EMBL" id="GAG33056.1"/>
    </source>
</evidence>
<dbReference type="Gene3D" id="3.90.1170.30">
    <property type="entry name" value="Pyrimidine nucleoside phosphorylase-like, C-terminal domain"/>
    <property type="match status" value="1"/>
</dbReference>
<dbReference type="GO" id="GO:0006213">
    <property type="term" value="P:pyrimidine nucleoside metabolic process"/>
    <property type="evidence" value="ECO:0007669"/>
    <property type="project" value="InterPro"/>
</dbReference>
<name>X0Y837_9ZZZZ</name>
<comment type="caution">
    <text evidence="3">The sequence shown here is derived from an EMBL/GenBank/DDBJ whole genome shotgun (WGS) entry which is preliminary data.</text>
</comment>
<dbReference type="SUPFAM" id="SSF54680">
    <property type="entry name" value="Pyrimidine nucleoside phosphorylase C-terminal domain"/>
    <property type="match status" value="1"/>
</dbReference>
<accession>X0Y837</accession>
<dbReference type="InterPro" id="IPR000053">
    <property type="entry name" value="Thymidine/pyrmidine_PPase"/>
</dbReference>
<dbReference type="InterPro" id="IPR036566">
    <property type="entry name" value="PYNP-like_C_sf"/>
</dbReference>
<dbReference type="SMART" id="SM00941">
    <property type="entry name" value="PYNP_C"/>
    <property type="match status" value="1"/>
</dbReference>
<dbReference type="GO" id="GO:0006206">
    <property type="term" value="P:pyrimidine nucleobase metabolic process"/>
    <property type="evidence" value="ECO:0007669"/>
    <property type="project" value="InterPro"/>
</dbReference>